<feature type="domain" description="Myb-like" evidence="7">
    <location>
        <begin position="9"/>
        <end position="61"/>
    </location>
</feature>
<comment type="subcellular location">
    <subcellularLocation>
        <location evidence="1">Nucleus</location>
    </subcellularLocation>
</comment>
<evidence type="ECO:0000256" key="3">
    <source>
        <dbReference type="ARBA" id="ARBA00023125"/>
    </source>
</evidence>
<dbReference type="AlphaFoldDB" id="A0A142D8G0"/>
<evidence type="ECO:0000256" key="4">
    <source>
        <dbReference type="ARBA" id="ARBA00023163"/>
    </source>
</evidence>
<dbReference type="PANTHER" id="PTHR47999">
    <property type="entry name" value="TRANSCRIPTION FACTOR MYB8-RELATED-RELATED"/>
    <property type="match status" value="1"/>
</dbReference>
<dbReference type="Gene3D" id="1.10.10.60">
    <property type="entry name" value="Homeodomain-like"/>
    <property type="match status" value="2"/>
</dbReference>
<feature type="domain" description="Myb-like" evidence="7">
    <location>
        <begin position="62"/>
        <end position="112"/>
    </location>
</feature>
<dbReference type="InterPro" id="IPR009057">
    <property type="entry name" value="Homeodomain-like_sf"/>
</dbReference>
<dbReference type="CDD" id="cd00167">
    <property type="entry name" value="SANT"/>
    <property type="match status" value="2"/>
</dbReference>
<dbReference type="PANTHER" id="PTHR47999:SF6">
    <property type="entry name" value="MYB-RELATED PROTEIN P"/>
    <property type="match status" value="1"/>
</dbReference>
<evidence type="ECO:0000313" key="9">
    <source>
        <dbReference type="EMBL" id="AMQ23629.1"/>
    </source>
</evidence>
<evidence type="ECO:0000256" key="1">
    <source>
        <dbReference type="ARBA" id="ARBA00004123"/>
    </source>
</evidence>
<evidence type="ECO:0000259" key="7">
    <source>
        <dbReference type="PROSITE" id="PS50090"/>
    </source>
</evidence>
<sequence length="343" mass="38598">MGRAPCCEKVGLRRGRWTTEEDDKLVNYILQHGEGCWRSLPKNAGLLRCGKSCRLRWINYLRSDLKRGNISPQEEDLIIRLHATLGNRWSTIAAQLPGRTDNEIKNYWNSHLSRRIHTIRRPNGEKDVINLSNVSAPPKRRGGRRSRAAMQRNKTNNNPIISDNSNTNTNTNNNNNNTDVGPEFGPTFEDNLVRDVNLMFDQEQELLGIDDVIGLDGLLSTKNEDTFVDNDMGPTDGPKEQYSGLAHGSNSIESNGGGSTSTSSSPSTLSCFDHIDGGMDWNNMEIGMFDDVGSDFQLCNEKEQIISWLWENDDNYLEKIEFSDVAVDVDSNKEQAMVDWLLS</sequence>
<reference evidence="9" key="1">
    <citation type="journal article" date="2016" name="Front. Plant Sci.">
        <title>Transcriptome and Biochemical Analysis of a Flower Color Polymorphism in Silene littorea (Caryophyllaceae).</title>
        <authorList>
            <person name="Casimiro-Soriguer I."/>
            <person name="Narbona E."/>
            <person name="Buide M.L."/>
            <person name="Del Valle J.C."/>
            <person name="Whittall J.B."/>
        </authorList>
    </citation>
    <scope>NUCLEOTIDE SEQUENCE</scope>
    <source>
        <tissue evidence="9">Petal</tissue>
    </source>
</reference>
<evidence type="ECO:0000256" key="2">
    <source>
        <dbReference type="ARBA" id="ARBA00023015"/>
    </source>
</evidence>
<dbReference type="PROSITE" id="PS50090">
    <property type="entry name" value="MYB_LIKE"/>
    <property type="match status" value="2"/>
</dbReference>
<dbReference type="SMART" id="SM00717">
    <property type="entry name" value="SANT"/>
    <property type="match status" value="2"/>
</dbReference>
<keyword evidence="5" id="KW-0539">Nucleus</keyword>
<evidence type="ECO:0000259" key="8">
    <source>
        <dbReference type="PROSITE" id="PS51294"/>
    </source>
</evidence>
<evidence type="ECO:0000256" key="6">
    <source>
        <dbReference type="SAM" id="MobiDB-lite"/>
    </source>
</evidence>
<protein>
    <submittedName>
        <fullName evidence="9">Myb transcription factor 4</fullName>
    </submittedName>
</protein>
<feature type="compositionally biased region" description="Low complexity" evidence="6">
    <location>
        <begin position="155"/>
        <end position="179"/>
    </location>
</feature>
<feature type="domain" description="HTH myb-type" evidence="8">
    <location>
        <begin position="9"/>
        <end position="61"/>
    </location>
</feature>
<dbReference type="InterPro" id="IPR017930">
    <property type="entry name" value="Myb_dom"/>
</dbReference>
<accession>A0A142D8G0</accession>
<dbReference type="GO" id="GO:0005634">
    <property type="term" value="C:nucleus"/>
    <property type="evidence" value="ECO:0007669"/>
    <property type="project" value="UniProtKB-SubCell"/>
</dbReference>
<organism evidence="9">
    <name type="scientific">Silene littorea</name>
    <dbReference type="NCBI Taxonomy" id="39892"/>
    <lineage>
        <taxon>Eukaryota</taxon>
        <taxon>Viridiplantae</taxon>
        <taxon>Streptophyta</taxon>
        <taxon>Embryophyta</taxon>
        <taxon>Tracheophyta</taxon>
        <taxon>Spermatophyta</taxon>
        <taxon>Magnoliopsida</taxon>
        <taxon>eudicotyledons</taxon>
        <taxon>Gunneridae</taxon>
        <taxon>Pentapetalae</taxon>
        <taxon>Caryophyllales</taxon>
        <taxon>Caryophyllaceae</taxon>
        <taxon>Sileneae</taxon>
        <taxon>Silene</taxon>
        <taxon>Silene subgen. Behenantha</taxon>
        <taxon>Silene sect. Psammophilae</taxon>
    </lineage>
</organism>
<dbReference type="SUPFAM" id="SSF46689">
    <property type="entry name" value="Homeodomain-like"/>
    <property type="match status" value="1"/>
</dbReference>
<keyword evidence="2" id="KW-0805">Transcription regulation</keyword>
<proteinExistence type="evidence at transcript level"/>
<dbReference type="EMBL" id="KT954915">
    <property type="protein sequence ID" value="AMQ23629.1"/>
    <property type="molecule type" value="mRNA"/>
</dbReference>
<keyword evidence="4" id="KW-0804">Transcription</keyword>
<dbReference type="InterPro" id="IPR015495">
    <property type="entry name" value="Myb_TF_plants"/>
</dbReference>
<feature type="domain" description="HTH myb-type" evidence="8">
    <location>
        <begin position="62"/>
        <end position="116"/>
    </location>
</feature>
<dbReference type="InterPro" id="IPR001005">
    <property type="entry name" value="SANT/Myb"/>
</dbReference>
<feature type="compositionally biased region" description="Basic residues" evidence="6">
    <location>
        <begin position="138"/>
        <end position="147"/>
    </location>
</feature>
<name>A0A142D8G0_9CARY</name>
<evidence type="ECO:0000256" key="5">
    <source>
        <dbReference type="ARBA" id="ARBA00023242"/>
    </source>
</evidence>
<feature type="region of interest" description="Disordered" evidence="6">
    <location>
        <begin position="130"/>
        <end position="183"/>
    </location>
</feature>
<dbReference type="GO" id="GO:0003677">
    <property type="term" value="F:DNA binding"/>
    <property type="evidence" value="ECO:0007669"/>
    <property type="project" value="UniProtKB-KW"/>
</dbReference>
<dbReference type="FunFam" id="1.10.10.60:FF:000121">
    <property type="entry name" value="Myb transcription factor"/>
    <property type="match status" value="1"/>
</dbReference>
<dbReference type="Pfam" id="PF00249">
    <property type="entry name" value="Myb_DNA-binding"/>
    <property type="match status" value="2"/>
</dbReference>
<keyword evidence="3" id="KW-0238">DNA-binding</keyword>
<feature type="compositionally biased region" description="Low complexity" evidence="6">
    <location>
        <begin position="248"/>
        <end position="267"/>
    </location>
</feature>
<dbReference type="PROSITE" id="PS51294">
    <property type="entry name" value="HTH_MYB"/>
    <property type="match status" value="2"/>
</dbReference>
<feature type="region of interest" description="Disordered" evidence="6">
    <location>
        <begin position="226"/>
        <end position="267"/>
    </location>
</feature>